<accession>A0A931DF98</accession>
<name>A0A931DF98_9MICC</name>
<comment type="cofactor">
    <cofactor evidence="1">
        <name>FMN</name>
        <dbReference type="ChEBI" id="CHEBI:58210"/>
    </cofactor>
</comment>
<comment type="similarity">
    <text evidence="2">Belongs to the nitronate monooxygenase family. NMO class I subfamily.</text>
</comment>
<sequence>MLDRYLPVIQAPMAGGPSTPQLVAAVSGAGGLGFLAGGYLSPAALLTAIAETQELTNEPFGVNLFVPGAPATSAEAAAQRAAVDSYRRCLAPHAAALDADLPDAEELPWDDEDHYVAKIEALSRLEAPPAVVSLTFGLPQPAQLALLHERGIATVVTVTNEAEARAAVDLGVSGLCVQGPEAGGHRGTHDVKTAPDSRNLSTLLAAITAELGQERGRIHLTASGGVDSPQRVQELLKAGADSVQAGTAYLRAPEAGTHPTHRAALATGSAETVVTRAFTGRAARAVSNLLARELAASAPPVYPAVHHLTRPLRAAAAARGDAQRLHLWAGVNYRAALPAPAAAMTAWLGGDVTEIAPFITGE</sequence>
<dbReference type="CDD" id="cd04730">
    <property type="entry name" value="NPD_like"/>
    <property type="match status" value="1"/>
</dbReference>
<keyword evidence="3" id="KW-0216">Detoxification</keyword>
<keyword evidence="5" id="KW-0288">FMN</keyword>
<evidence type="ECO:0000313" key="11">
    <source>
        <dbReference type="Proteomes" id="UP000625033"/>
    </source>
</evidence>
<dbReference type="SUPFAM" id="SSF51412">
    <property type="entry name" value="Inosine monophosphate dehydrogenase (IMPDH)"/>
    <property type="match status" value="1"/>
</dbReference>
<evidence type="ECO:0000256" key="5">
    <source>
        <dbReference type="ARBA" id="ARBA00022643"/>
    </source>
</evidence>
<evidence type="ECO:0000256" key="2">
    <source>
        <dbReference type="ARBA" id="ARBA00009881"/>
    </source>
</evidence>
<gene>
    <name evidence="10" type="ORF">IW252_002470</name>
</gene>
<keyword evidence="11" id="KW-1185">Reference proteome</keyword>
<dbReference type="GO" id="GO:0018580">
    <property type="term" value="F:nitronate monooxygenase activity"/>
    <property type="evidence" value="ECO:0007669"/>
    <property type="project" value="InterPro"/>
</dbReference>
<dbReference type="EMBL" id="JADOTZ010000001">
    <property type="protein sequence ID" value="MBG6085703.1"/>
    <property type="molecule type" value="Genomic_DNA"/>
</dbReference>
<evidence type="ECO:0000256" key="4">
    <source>
        <dbReference type="ARBA" id="ARBA00022630"/>
    </source>
</evidence>
<dbReference type="AlphaFoldDB" id="A0A931DF98"/>
<keyword evidence="7 10" id="KW-0503">Monooxygenase</keyword>
<dbReference type="Gene3D" id="3.20.20.70">
    <property type="entry name" value="Aldolase class I"/>
    <property type="match status" value="1"/>
</dbReference>
<evidence type="ECO:0000256" key="1">
    <source>
        <dbReference type="ARBA" id="ARBA00001917"/>
    </source>
</evidence>
<evidence type="ECO:0000256" key="6">
    <source>
        <dbReference type="ARBA" id="ARBA00023002"/>
    </source>
</evidence>
<organism evidence="10 11">
    <name type="scientific">Zhihengliuella flava</name>
    <dbReference type="NCBI Taxonomy" id="1285193"/>
    <lineage>
        <taxon>Bacteria</taxon>
        <taxon>Bacillati</taxon>
        <taxon>Actinomycetota</taxon>
        <taxon>Actinomycetes</taxon>
        <taxon>Micrococcales</taxon>
        <taxon>Micrococcaceae</taxon>
        <taxon>Zhihengliuella</taxon>
    </lineage>
</organism>
<protein>
    <recommendedName>
        <fullName evidence="8">Propionate 3-nitronate monooxygenase</fullName>
    </recommendedName>
</protein>
<dbReference type="GO" id="GO:0009636">
    <property type="term" value="P:response to toxic substance"/>
    <property type="evidence" value="ECO:0007669"/>
    <property type="project" value="UniProtKB-KW"/>
</dbReference>
<evidence type="ECO:0000256" key="9">
    <source>
        <dbReference type="ARBA" id="ARBA00049401"/>
    </source>
</evidence>
<keyword evidence="6 10" id="KW-0560">Oxidoreductase</keyword>
<evidence type="ECO:0000256" key="3">
    <source>
        <dbReference type="ARBA" id="ARBA00022575"/>
    </source>
</evidence>
<dbReference type="PANTHER" id="PTHR42747">
    <property type="entry name" value="NITRONATE MONOOXYGENASE-RELATED"/>
    <property type="match status" value="1"/>
</dbReference>
<keyword evidence="4" id="KW-0285">Flavoprotein</keyword>
<dbReference type="InterPro" id="IPR013785">
    <property type="entry name" value="Aldolase_TIM"/>
</dbReference>
<dbReference type="InterPro" id="IPR004136">
    <property type="entry name" value="NMO"/>
</dbReference>
<dbReference type="Pfam" id="PF03060">
    <property type="entry name" value="NMO"/>
    <property type="match status" value="1"/>
</dbReference>
<dbReference type="Proteomes" id="UP000625033">
    <property type="component" value="Unassembled WGS sequence"/>
</dbReference>
<dbReference type="PANTHER" id="PTHR42747:SF3">
    <property type="entry name" value="NITRONATE MONOOXYGENASE-RELATED"/>
    <property type="match status" value="1"/>
</dbReference>
<evidence type="ECO:0000256" key="8">
    <source>
        <dbReference type="ARBA" id="ARBA00031155"/>
    </source>
</evidence>
<dbReference type="RefSeq" id="WP_196836861.1">
    <property type="nucleotide sequence ID" value="NZ_JADOTZ010000001.1"/>
</dbReference>
<comment type="caution">
    <text evidence="10">The sequence shown here is derived from an EMBL/GenBank/DDBJ whole genome shotgun (WGS) entry which is preliminary data.</text>
</comment>
<evidence type="ECO:0000313" key="10">
    <source>
        <dbReference type="EMBL" id="MBG6085703.1"/>
    </source>
</evidence>
<proteinExistence type="inferred from homology"/>
<reference evidence="10" key="1">
    <citation type="submission" date="2020-11" db="EMBL/GenBank/DDBJ databases">
        <title>Sequencing the genomes of 1000 actinobacteria strains.</title>
        <authorList>
            <person name="Klenk H.-P."/>
        </authorList>
    </citation>
    <scope>NUCLEOTIDE SEQUENCE</scope>
    <source>
        <strain evidence="10">DSM 26152</strain>
    </source>
</reference>
<comment type="catalytic activity">
    <reaction evidence="9">
        <text>3 propionate 3-nitronate + 3 O2 + H2O = 3 3-oxopropanoate + 2 nitrate + nitrite + H2O2 + 3 H(+)</text>
        <dbReference type="Rhea" id="RHEA:57332"/>
        <dbReference type="ChEBI" id="CHEBI:15377"/>
        <dbReference type="ChEBI" id="CHEBI:15378"/>
        <dbReference type="ChEBI" id="CHEBI:15379"/>
        <dbReference type="ChEBI" id="CHEBI:16240"/>
        <dbReference type="ChEBI" id="CHEBI:16301"/>
        <dbReference type="ChEBI" id="CHEBI:17632"/>
        <dbReference type="ChEBI" id="CHEBI:33190"/>
        <dbReference type="ChEBI" id="CHEBI:136067"/>
    </reaction>
</comment>
<evidence type="ECO:0000256" key="7">
    <source>
        <dbReference type="ARBA" id="ARBA00023033"/>
    </source>
</evidence>